<dbReference type="GO" id="GO:0005829">
    <property type="term" value="C:cytosol"/>
    <property type="evidence" value="ECO:0007669"/>
    <property type="project" value="TreeGrafter"/>
</dbReference>
<dbReference type="EMBL" id="KZ805369">
    <property type="protein sequence ID" value="PVI00671.1"/>
    <property type="molecule type" value="Genomic_DNA"/>
</dbReference>
<keyword evidence="2 6" id="KW-0645">Protease</keyword>
<feature type="domain" description="USP" evidence="8">
    <location>
        <begin position="445"/>
        <end position="816"/>
    </location>
</feature>
<feature type="compositionally biased region" description="Pro residues" evidence="7">
    <location>
        <begin position="129"/>
        <end position="147"/>
    </location>
</feature>
<dbReference type="Gene3D" id="3.90.70.10">
    <property type="entry name" value="Cysteine proteinases"/>
    <property type="match status" value="1"/>
</dbReference>
<keyword evidence="10" id="KW-1185">Reference proteome</keyword>
<dbReference type="CDD" id="cd02257">
    <property type="entry name" value="Peptidase_C19"/>
    <property type="match status" value="1"/>
</dbReference>
<feature type="region of interest" description="Disordered" evidence="7">
    <location>
        <begin position="840"/>
        <end position="882"/>
    </location>
</feature>
<feature type="region of interest" description="Disordered" evidence="7">
    <location>
        <begin position="579"/>
        <end position="617"/>
    </location>
</feature>
<keyword evidence="5 6" id="KW-0788">Thiol protease</keyword>
<feature type="compositionally biased region" description="Polar residues" evidence="7">
    <location>
        <begin position="608"/>
        <end position="617"/>
    </location>
</feature>
<feature type="compositionally biased region" description="Pro residues" evidence="7">
    <location>
        <begin position="1"/>
        <end position="12"/>
    </location>
</feature>
<feature type="compositionally biased region" description="Low complexity" evidence="7">
    <location>
        <begin position="160"/>
        <end position="169"/>
    </location>
</feature>
<evidence type="ECO:0000256" key="3">
    <source>
        <dbReference type="ARBA" id="ARBA00022786"/>
    </source>
</evidence>
<evidence type="ECO:0000259" key="8">
    <source>
        <dbReference type="PROSITE" id="PS50235"/>
    </source>
</evidence>
<reference evidence="9 10" key="1">
    <citation type="journal article" date="2018" name="Sci. Rep.">
        <title>Comparative genomics provides insights into the lifestyle and reveals functional heterogeneity of dark septate endophytic fungi.</title>
        <authorList>
            <person name="Knapp D.G."/>
            <person name="Nemeth J.B."/>
            <person name="Barry K."/>
            <person name="Hainaut M."/>
            <person name="Henrissat B."/>
            <person name="Johnson J."/>
            <person name="Kuo A."/>
            <person name="Lim J.H.P."/>
            <person name="Lipzen A."/>
            <person name="Nolan M."/>
            <person name="Ohm R.A."/>
            <person name="Tamas L."/>
            <person name="Grigoriev I.V."/>
            <person name="Spatafora J.W."/>
            <person name="Nagy L.G."/>
            <person name="Kovacs G.M."/>
        </authorList>
    </citation>
    <scope>NUCLEOTIDE SEQUENCE [LARGE SCALE GENOMIC DNA]</scope>
    <source>
        <strain evidence="9 10">DSE2036</strain>
    </source>
</reference>
<gene>
    <name evidence="9" type="ORF">DM02DRAFT_385012</name>
</gene>
<feature type="compositionally biased region" description="Low complexity" evidence="7">
    <location>
        <begin position="297"/>
        <end position="316"/>
    </location>
</feature>
<dbReference type="InterPro" id="IPR028889">
    <property type="entry name" value="USP"/>
</dbReference>
<protein>
    <recommendedName>
        <fullName evidence="6">Ubiquitin carboxyl-terminal hydrolase</fullName>
        <ecNumber evidence="6">3.4.19.12</ecNumber>
    </recommendedName>
</protein>
<dbReference type="PROSITE" id="PS00972">
    <property type="entry name" value="USP_1"/>
    <property type="match status" value="1"/>
</dbReference>
<evidence type="ECO:0000256" key="5">
    <source>
        <dbReference type="ARBA" id="ARBA00022807"/>
    </source>
</evidence>
<evidence type="ECO:0000256" key="7">
    <source>
        <dbReference type="SAM" id="MobiDB-lite"/>
    </source>
</evidence>
<evidence type="ECO:0000256" key="4">
    <source>
        <dbReference type="ARBA" id="ARBA00022801"/>
    </source>
</evidence>
<dbReference type="GO" id="GO:0004843">
    <property type="term" value="F:cysteine-type deubiquitinase activity"/>
    <property type="evidence" value="ECO:0007669"/>
    <property type="project" value="UniProtKB-UniRule"/>
</dbReference>
<sequence length="900" mass="97964">MMPGPHIPPAGPHHPGRRQADHQYYHMPPQAHSPVHHNPYAAYHHPQHYGPPHASPYPPQMQQHMQQWYNPYHQPHPHQYAMPPRQFQPQPQPHGSPVVVSSHPHMVPMPPPVNRAMGQTPPIVHSRTPPAPQRMPTPHRTPQPAPSTPSIHSQAALVASSSPPANLSTPTPPPPTTPSMSSVVSTPALQPGTYLPFYPNLPWKSFDGDDFPPRASQKKRRRRAPVQAQEQGLALPSREQPIEDKQGAQEAIVDDSEKAQMEEPEDSQASTGAAISEPEVDTPSTSHPPSENDLTHAAAASATESAPVKPSVPVSSHARSQTKPAVPLIPIRSAKPPSVTSATQKSAKSAAAENASPKAGTESAPGASDGVPETPKVPAAPKAAPSSWAALLRKNAPAPAPAAPATNGIVSPTNGPPAPISNSLGDVLASFSVESDKKLSFLEPRGLVNTGNLCYMNSILQMLVFCVPFYDFLDQVAKRAVHSFKSETPLVDAMIMFMRDFKVIDSATSSEQLRLRLKDNELEQYGEPLTPEYVYDVIKRLPRFDNMKRGQQEDAEEFLGFLLAGLHDECVQVIKSTRSATAAENASSPKSERSGSVEGGWLEVGPKQKSSTTQSSGAIEIESPVTKIFGGKIRSEYRKPGEKPSVTLEPYQPLQLDIGSPEINSIADALKGMTHLETLDSATRGGRASTKQVFIETLPPVLILHLKRFHYDANGPQKIWKKIGYPLELEIPKEAFAPHKRSGLGVRGGPPRYRLTGVVYHHGKNASGGHYTVDLRRQDGREWVRMDDTVIRRIRADEVAEGGAEEDPKVLAAALEQHKNNASKSKNMYEQIGIGEYGEEPDKGGWSKVNGSEKSNSKKWNGLMNGTATPNSAGKQTPLPKENVRDNKVAYILFYERINV</sequence>
<accession>A0A2V1DRE1</accession>
<feature type="region of interest" description="Disordered" evidence="7">
    <location>
        <begin position="119"/>
        <end position="185"/>
    </location>
</feature>
<feature type="region of interest" description="Disordered" evidence="7">
    <location>
        <begin position="202"/>
        <end position="386"/>
    </location>
</feature>
<organism evidence="9 10">
    <name type="scientific">Periconia macrospinosa</name>
    <dbReference type="NCBI Taxonomy" id="97972"/>
    <lineage>
        <taxon>Eukaryota</taxon>
        <taxon>Fungi</taxon>
        <taxon>Dikarya</taxon>
        <taxon>Ascomycota</taxon>
        <taxon>Pezizomycotina</taxon>
        <taxon>Dothideomycetes</taxon>
        <taxon>Pleosporomycetidae</taxon>
        <taxon>Pleosporales</taxon>
        <taxon>Massarineae</taxon>
        <taxon>Periconiaceae</taxon>
        <taxon>Periconia</taxon>
    </lineage>
</organism>
<evidence type="ECO:0000256" key="2">
    <source>
        <dbReference type="ARBA" id="ARBA00022670"/>
    </source>
</evidence>
<dbReference type="GO" id="GO:0005634">
    <property type="term" value="C:nucleus"/>
    <property type="evidence" value="ECO:0007669"/>
    <property type="project" value="TreeGrafter"/>
</dbReference>
<feature type="compositionally biased region" description="Low complexity" evidence="7">
    <location>
        <begin position="376"/>
        <end position="386"/>
    </location>
</feature>
<evidence type="ECO:0000313" key="9">
    <source>
        <dbReference type="EMBL" id="PVI00671.1"/>
    </source>
</evidence>
<evidence type="ECO:0000256" key="1">
    <source>
        <dbReference type="ARBA" id="ARBA00000707"/>
    </source>
</evidence>
<dbReference type="GO" id="GO:0016579">
    <property type="term" value="P:protein deubiquitination"/>
    <property type="evidence" value="ECO:0007669"/>
    <property type="project" value="InterPro"/>
</dbReference>
<dbReference type="InterPro" id="IPR050164">
    <property type="entry name" value="Peptidase_C19"/>
</dbReference>
<dbReference type="STRING" id="97972.A0A2V1DRE1"/>
<feature type="region of interest" description="Disordered" evidence="7">
    <location>
        <begin position="1"/>
        <end position="21"/>
    </location>
</feature>
<dbReference type="InterPro" id="IPR018200">
    <property type="entry name" value="USP_CS"/>
</dbReference>
<dbReference type="GO" id="GO:0006508">
    <property type="term" value="P:proteolysis"/>
    <property type="evidence" value="ECO:0007669"/>
    <property type="project" value="UniProtKB-KW"/>
</dbReference>
<dbReference type="PANTHER" id="PTHR24006:SF687">
    <property type="entry name" value="UBIQUITIN CARBOXYL-TERMINAL HYDROLASE 10"/>
    <property type="match status" value="1"/>
</dbReference>
<dbReference type="InterPro" id="IPR038765">
    <property type="entry name" value="Papain-like_cys_pep_sf"/>
</dbReference>
<dbReference type="PROSITE" id="PS00973">
    <property type="entry name" value="USP_2"/>
    <property type="match status" value="1"/>
</dbReference>
<comment type="similarity">
    <text evidence="6">Belongs to the peptidase C19 family.</text>
</comment>
<keyword evidence="3 6" id="KW-0833">Ubl conjugation pathway</keyword>
<feature type="compositionally biased region" description="Polar residues" evidence="7">
    <location>
        <begin position="579"/>
        <end position="589"/>
    </location>
</feature>
<dbReference type="OrthoDB" id="429671at2759"/>
<dbReference type="Pfam" id="PF00443">
    <property type="entry name" value="UCH"/>
    <property type="match status" value="1"/>
</dbReference>
<evidence type="ECO:0000313" key="10">
    <source>
        <dbReference type="Proteomes" id="UP000244855"/>
    </source>
</evidence>
<keyword evidence="4 6" id="KW-0378">Hydrolase</keyword>
<dbReference type="InterPro" id="IPR001394">
    <property type="entry name" value="Peptidase_C19_UCH"/>
</dbReference>
<feature type="compositionally biased region" description="Polar residues" evidence="7">
    <location>
        <begin position="864"/>
        <end position="875"/>
    </location>
</feature>
<dbReference type="Proteomes" id="UP000244855">
    <property type="component" value="Unassembled WGS sequence"/>
</dbReference>
<dbReference type="PANTHER" id="PTHR24006">
    <property type="entry name" value="UBIQUITIN CARBOXYL-TERMINAL HYDROLASE"/>
    <property type="match status" value="1"/>
</dbReference>
<comment type="catalytic activity">
    <reaction evidence="1 6">
        <text>Thiol-dependent hydrolysis of ester, thioester, amide, peptide and isopeptide bonds formed by the C-terminal Gly of ubiquitin (a 76-residue protein attached to proteins as an intracellular targeting signal).</text>
        <dbReference type="EC" id="3.4.19.12"/>
    </reaction>
</comment>
<evidence type="ECO:0000256" key="6">
    <source>
        <dbReference type="RuleBase" id="RU366025"/>
    </source>
</evidence>
<dbReference type="EC" id="3.4.19.12" evidence="6"/>
<name>A0A2V1DRE1_9PLEO</name>
<feature type="compositionally biased region" description="Low complexity" evidence="7">
    <location>
        <begin position="338"/>
        <end position="359"/>
    </location>
</feature>
<dbReference type="AlphaFoldDB" id="A0A2V1DRE1"/>
<proteinExistence type="inferred from homology"/>
<dbReference type="SUPFAM" id="SSF54001">
    <property type="entry name" value="Cysteine proteinases"/>
    <property type="match status" value="1"/>
</dbReference>
<dbReference type="PROSITE" id="PS50235">
    <property type="entry name" value="USP_3"/>
    <property type="match status" value="1"/>
</dbReference>